<dbReference type="AlphaFoldDB" id="A0A0G1I161"/>
<reference evidence="11 12" key="1">
    <citation type="journal article" date="2015" name="Nature">
        <title>rRNA introns, odd ribosomes, and small enigmatic genomes across a large radiation of phyla.</title>
        <authorList>
            <person name="Brown C.T."/>
            <person name="Hug L.A."/>
            <person name="Thomas B.C."/>
            <person name="Sharon I."/>
            <person name="Castelle C.J."/>
            <person name="Singh A."/>
            <person name="Wilkins M.J."/>
            <person name="Williams K.H."/>
            <person name="Banfield J.F."/>
        </authorList>
    </citation>
    <scope>NUCLEOTIDE SEQUENCE [LARGE SCALE GENOMIC DNA]</scope>
</reference>
<dbReference type="Proteomes" id="UP000034752">
    <property type="component" value="Unassembled WGS sequence"/>
</dbReference>
<dbReference type="GO" id="GO:0019843">
    <property type="term" value="F:rRNA binding"/>
    <property type="evidence" value="ECO:0007669"/>
    <property type="project" value="UniProtKB-UniRule"/>
</dbReference>
<dbReference type="PANTHER" id="PTHR11831">
    <property type="entry name" value="30S 40S RIBOSOMAL PROTEIN"/>
    <property type="match status" value="1"/>
</dbReference>
<evidence type="ECO:0000256" key="2">
    <source>
        <dbReference type="ARBA" id="ARBA00022730"/>
    </source>
</evidence>
<dbReference type="GO" id="GO:0006412">
    <property type="term" value="P:translation"/>
    <property type="evidence" value="ECO:0007669"/>
    <property type="project" value="UniProtKB-UniRule"/>
</dbReference>
<evidence type="ECO:0000313" key="12">
    <source>
        <dbReference type="Proteomes" id="UP000034752"/>
    </source>
</evidence>
<dbReference type="NCBIfam" id="NF003717">
    <property type="entry name" value="PRK05327.1"/>
    <property type="match status" value="1"/>
</dbReference>
<evidence type="ECO:0000259" key="9">
    <source>
        <dbReference type="SMART" id="SM00363"/>
    </source>
</evidence>
<comment type="caution">
    <text evidence="11">The sequence shown here is derived from an EMBL/GenBank/DDBJ whole genome shotgun (WGS) entry which is preliminary data.</text>
</comment>
<dbReference type="Pfam" id="PF00163">
    <property type="entry name" value="Ribosomal_S4"/>
    <property type="match status" value="1"/>
</dbReference>
<dbReference type="SMART" id="SM00363">
    <property type="entry name" value="S4"/>
    <property type="match status" value="1"/>
</dbReference>
<dbReference type="InterPro" id="IPR005709">
    <property type="entry name" value="Ribosomal_uS4_bac-type"/>
</dbReference>
<dbReference type="Gene3D" id="1.10.1050.10">
    <property type="entry name" value="Ribosomal Protein S4 Delta 41, Chain A, domain 1"/>
    <property type="match status" value="1"/>
</dbReference>
<keyword evidence="5 7" id="KW-0687">Ribonucleoprotein</keyword>
<dbReference type="InterPro" id="IPR002942">
    <property type="entry name" value="S4_RNA-bd"/>
</dbReference>
<comment type="function">
    <text evidence="7">With S5 and S12 plays an important role in translational accuracy.</text>
</comment>
<name>A0A0G1I161_UNCK3</name>
<dbReference type="GO" id="GO:0042274">
    <property type="term" value="P:ribosomal small subunit biogenesis"/>
    <property type="evidence" value="ECO:0007669"/>
    <property type="project" value="TreeGrafter"/>
</dbReference>
<dbReference type="InterPro" id="IPR022801">
    <property type="entry name" value="Ribosomal_uS4"/>
</dbReference>
<keyword evidence="3 7" id="KW-0694">RNA-binding</keyword>
<dbReference type="PATRIC" id="fig|1620410.3.peg.143"/>
<comment type="function">
    <text evidence="7">One of the primary rRNA binding proteins, it binds directly to 16S rRNA where it nucleates assembly of the body of the 30S subunit.</text>
</comment>
<evidence type="ECO:0000256" key="5">
    <source>
        <dbReference type="ARBA" id="ARBA00023274"/>
    </source>
</evidence>
<dbReference type="InterPro" id="IPR001912">
    <property type="entry name" value="Ribosomal_uS4_N"/>
</dbReference>
<dbReference type="InterPro" id="IPR018079">
    <property type="entry name" value="Ribosomal_uS4_CS"/>
</dbReference>
<dbReference type="PROSITE" id="PS00632">
    <property type="entry name" value="RIBOSOMAL_S4"/>
    <property type="match status" value="1"/>
</dbReference>
<dbReference type="EMBL" id="LCIJ01000005">
    <property type="protein sequence ID" value="KKT52950.1"/>
    <property type="molecule type" value="Genomic_DNA"/>
</dbReference>
<feature type="domain" description="Small ribosomal subunit protein uS4 N-terminal" evidence="10">
    <location>
        <begin position="3"/>
        <end position="99"/>
    </location>
</feature>
<dbReference type="NCBIfam" id="TIGR01017">
    <property type="entry name" value="rpsD_bact"/>
    <property type="match status" value="1"/>
</dbReference>
<keyword evidence="2 7" id="KW-0699">rRNA-binding</keyword>
<dbReference type="InterPro" id="IPR036986">
    <property type="entry name" value="S4_RNA-bd_sf"/>
</dbReference>
<organism evidence="11 12">
    <name type="scientific">candidate division Kazan bacterium GW2011_GWA1_44_22</name>
    <dbReference type="NCBI Taxonomy" id="1620410"/>
    <lineage>
        <taxon>Bacteria</taxon>
        <taxon>Bacteria division Kazan-3B-28</taxon>
    </lineage>
</organism>
<evidence type="ECO:0000256" key="3">
    <source>
        <dbReference type="ARBA" id="ARBA00022884"/>
    </source>
</evidence>
<evidence type="ECO:0000256" key="1">
    <source>
        <dbReference type="ARBA" id="ARBA00007465"/>
    </source>
</evidence>
<dbReference type="GO" id="GO:0003735">
    <property type="term" value="F:structural constituent of ribosome"/>
    <property type="evidence" value="ECO:0007669"/>
    <property type="project" value="InterPro"/>
</dbReference>
<dbReference type="PANTHER" id="PTHR11831:SF4">
    <property type="entry name" value="SMALL RIBOSOMAL SUBUNIT PROTEIN US4M"/>
    <property type="match status" value="1"/>
</dbReference>
<gene>
    <name evidence="7" type="primary">rpsD</name>
    <name evidence="11" type="ORF">VE96_C0005G0039</name>
</gene>
<evidence type="ECO:0000256" key="7">
    <source>
        <dbReference type="HAMAP-Rule" id="MF_01306"/>
    </source>
</evidence>
<proteinExistence type="inferred from homology"/>
<dbReference type="CDD" id="cd00165">
    <property type="entry name" value="S4"/>
    <property type="match status" value="1"/>
</dbReference>
<dbReference type="Pfam" id="PF01479">
    <property type="entry name" value="S4"/>
    <property type="match status" value="1"/>
</dbReference>
<comment type="subunit">
    <text evidence="7">Part of the 30S ribosomal subunit. Contacts protein S5. The interaction surface between S4 and S5 is involved in control of translational fidelity.</text>
</comment>
<evidence type="ECO:0000313" key="11">
    <source>
        <dbReference type="EMBL" id="KKT52950.1"/>
    </source>
</evidence>
<dbReference type="Gene3D" id="3.10.290.10">
    <property type="entry name" value="RNA-binding S4 domain"/>
    <property type="match status" value="1"/>
</dbReference>
<dbReference type="HAMAP" id="MF_01306_B">
    <property type="entry name" value="Ribosomal_uS4_B"/>
    <property type="match status" value="1"/>
</dbReference>
<evidence type="ECO:0000256" key="6">
    <source>
        <dbReference type="ARBA" id="ARBA00035254"/>
    </source>
</evidence>
<dbReference type="GO" id="GO:0015935">
    <property type="term" value="C:small ribosomal subunit"/>
    <property type="evidence" value="ECO:0007669"/>
    <property type="project" value="InterPro"/>
</dbReference>
<dbReference type="SMART" id="SM01390">
    <property type="entry name" value="Ribosomal_S4"/>
    <property type="match status" value="1"/>
</dbReference>
<sequence length="207" mass="23481">MSRYTGPKIRKVRRFGEDFAMNADRSTAAKFVKNHHKYPPGAHGSSNTFKKHTGYGLQLLEKQKAKVFYHITEKPLRRYYAEAIRRSGSASDNLVKILESRLDNVIYRAGLANSHPAARQFVSHAQFLVNGRKVNVPSLLVKAGDKITFAKQNKLKDIIAGTAQNNHPVSWLKVDSKSLEITVTDLPTREEIEAPFNEQLIIEFYSR</sequence>
<accession>A0A0G1I161</accession>
<comment type="similarity">
    <text evidence="1 7 8">Belongs to the universal ribosomal protein uS4 family.</text>
</comment>
<protein>
    <recommendedName>
        <fullName evidence="6 7">Small ribosomal subunit protein uS4</fullName>
    </recommendedName>
</protein>
<dbReference type="PROSITE" id="PS50889">
    <property type="entry name" value="S4"/>
    <property type="match status" value="1"/>
</dbReference>
<dbReference type="SUPFAM" id="SSF55174">
    <property type="entry name" value="Alpha-L RNA-binding motif"/>
    <property type="match status" value="1"/>
</dbReference>
<dbReference type="FunFam" id="3.10.290.10:FF:000001">
    <property type="entry name" value="30S ribosomal protein S4"/>
    <property type="match status" value="1"/>
</dbReference>
<keyword evidence="4 7" id="KW-0689">Ribosomal protein</keyword>
<evidence type="ECO:0000256" key="8">
    <source>
        <dbReference type="RuleBase" id="RU003699"/>
    </source>
</evidence>
<evidence type="ECO:0000256" key="4">
    <source>
        <dbReference type="ARBA" id="ARBA00022980"/>
    </source>
</evidence>
<feature type="domain" description="RNA-binding S4" evidence="9">
    <location>
        <begin position="100"/>
        <end position="156"/>
    </location>
</feature>
<evidence type="ECO:0000259" key="10">
    <source>
        <dbReference type="SMART" id="SM01390"/>
    </source>
</evidence>